<dbReference type="SUPFAM" id="SSF53254">
    <property type="entry name" value="Phosphoglycerate mutase-like"/>
    <property type="match status" value="1"/>
</dbReference>
<sequence>MFLAFRRAHAFKAIKTLLAISLLAFVWPVMAADLADTARLAELLKSQQYVLMLRHADAPGIGDPAGYSLKDCATQRNLGKLGRQQAVKIGHWLKSQGVESALVLSSPWCRTRDTGAGMALGEVVDEASLGSFFEDRSARMSQNSALQAVIRERLLAKGDLPLILISHQVNISEFTGEYLAPGAMLLVKIDALGRPVLSQRMSAF</sequence>
<dbReference type="AlphaFoldDB" id="A0A6H2HB01"/>
<name>A0A6H2HB01_9BURK</name>
<feature type="chain" id="PRO_5026296482" description="Histidine phosphatase family protein" evidence="1">
    <location>
        <begin position="32"/>
        <end position="204"/>
    </location>
</feature>
<dbReference type="RefSeq" id="WP_168922628.1">
    <property type="nucleotide sequence ID" value="NZ_CP051461.1"/>
</dbReference>
<dbReference type="EMBL" id="CP051461">
    <property type="protein sequence ID" value="QJC57061.1"/>
    <property type="molecule type" value="Genomic_DNA"/>
</dbReference>
<proteinExistence type="predicted"/>
<evidence type="ECO:0000313" key="3">
    <source>
        <dbReference type="Proteomes" id="UP000502041"/>
    </source>
</evidence>
<keyword evidence="1" id="KW-0732">Signal</keyword>
<evidence type="ECO:0008006" key="4">
    <source>
        <dbReference type="Google" id="ProtNLM"/>
    </source>
</evidence>
<dbReference type="Gene3D" id="3.40.50.1240">
    <property type="entry name" value="Phosphoglycerate mutase-like"/>
    <property type="match status" value="1"/>
</dbReference>
<dbReference type="Proteomes" id="UP000502041">
    <property type="component" value="Chromosome"/>
</dbReference>
<accession>A0A6H2HB01</accession>
<dbReference type="KEGG" id="pvac:HC248_02375"/>
<dbReference type="InterPro" id="IPR029033">
    <property type="entry name" value="His_PPase_superfam"/>
</dbReference>
<protein>
    <recommendedName>
        <fullName evidence="4">Histidine phosphatase family protein</fullName>
    </recommendedName>
</protein>
<evidence type="ECO:0000313" key="2">
    <source>
        <dbReference type="EMBL" id="QJC57061.1"/>
    </source>
</evidence>
<evidence type="ECO:0000256" key="1">
    <source>
        <dbReference type="SAM" id="SignalP"/>
    </source>
</evidence>
<organism evidence="2 3">
    <name type="scientific">Polaromonas vacuolata</name>
    <dbReference type="NCBI Taxonomy" id="37448"/>
    <lineage>
        <taxon>Bacteria</taxon>
        <taxon>Pseudomonadati</taxon>
        <taxon>Pseudomonadota</taxon>
        <taxon>Betaproteobacteria</taxon>
        <taxon>Burkholderiales</taxon>
        <taxon>Comamonadaceae</taxon>
        <taxon>Polaromonas</taxon>
    </lineage>
</organism>
<reference evidence="2 3" key="1">
    <citation type="submission" date="2020-04" db="EMBL/GenBank/DDBJ databases">
        <title>Complete genome of a Psychrophilic, Marine, Gas Vacuolate Bacterium Polaromonas vacuolata KCTC 22033T.</title>
        <authorList>
            <person name="Hwang K."/>
            <person name="Kim K.M."/>
        </authorList>
    </citation>
    <scope>NUCLEOTIDE SEQUENCE [LARGE SCALE GENOMIC DNA]</scope>
    <source>
        <strain evidence="2 3">KCTC 22033</strain>
    </source>
</reference>
<keyword evidence="3" id="KW-1185">Reference proteome</keyword>
<feature type="signal peptide" evidence="1">
    <location>
        <begin position="1"/>
        <end position="31"/>
    </location>
</feature>
<gene>
    <name evidence="2" type="ORF">HC248_02375</name>
</gene>